<dbReference type="PANTHER" id="PTHR10696">
    <property type="entry name" value="GAMMA-BUTYROBETAINE HYDROXYLASE-RELATED"/>
    <property type="match status" value="1"/>
</dbReference>
<dbReference type="EMBL" id="JOWA01000121">
    <property type="protein sequence ID" value="KEZ40669.1"/>
    <property type="molecule type" value="Genomic_DNA"/>
</dbReference>
<dbReference type="AlphaFoldDB" id="A0A084G007"/>
<name>A0A084G007_PSEDA</name>
<dbReference type="PANTHER" id="PTHR10696:SF49">
    <property type="entry name" value="TAUD_TFDA-LIKE DOMAIN-CONTAINING PROTEIN"/>
    <property type="match status" value="1"/>
</dbReference>
<dbReference type="OrthoDB" id="272271at2759"/>
<dbReference type="InterPro" id="IPR050411">
    <property type="entry name" value="AlphaKG_dependent_hydroxylases"/>
</dbReference>
<dbReference type="GO" id="GO:0016491">
    <property type="term" value="F:oxidoreductase activity"/>
    <property type="evidence" value="ECO:0007669"/>
    <property type="project" value="UniProtKB-KW"/>
</dbReference>
<comment type="caution">
    <text evidence="4">The sequence shown here is derived from an EMBL/GenBank/DDBJ whole genome shotgun (WGS) entry which is preliminary data.</text>
</comment>
<dbReference type="Gene3D" id="3.60.130.10">
    <property type="entry name" value="Clavaminate synthase-like"/>
    <property type="match status" value="1"/>
</dbReference>
<dbReference type="OMA" id="RALAICK"/>
<dbReference type="GeneID" id="27727671"/>
<evidence type="ECO:0000259" key="3">
    <source>
        <dbReference type="Pfam" id="PF02668"/>
    </source>
</evidence>
<reference evidence="4 5" key="1">
    <citation type="journal article" date="2014" name="Genome Announc.">
        <title>Draft genome sequence of the pathogenic fungus Scedosporium apiospermum.</title>
        <authorList>
            <person name="Vandeputte P."/>
            <person name="Ghamrawi S."/>
            <person name="Rechenmann M."/>
            <person name="Iltis A."/>
            <person name="Giraud S."/>
            <person name="Fleury M."/>
            <person name="Thornton C."/>
            <person name="Delhaes L."/>
            <person name="Meyer W."/>
            <person name="Papon N."/>
            <person name="Bouchara J.P."/>
        </authorList>
    </citation>
    <scope>NUCLEOTIDE SEQUENCE [LARGE SCALE GENOMIC DNA]</scope>
    <source>
        <strain evidence="4 5">IHEM 14462</strain>
    </source>
</reference>
<dbReference type="RefSeq" id="XP_016640468.1">
    <property type="nucleotide sequence ID" value="XM_016790205.1"/>
</dbReference>
<feature type="compositionally biased region" description="Polar residues" evidence="2">
    <location>
        <begin position="8"/>
        <end position="19"/>
    </location>
</feature>
<dbReference type="KEGG" id="sapo:SAPIO_CDS8599"/>
<keyword evidence="5" id="KW-1185">Reference proteome</keyword>
<sequence length="443" mass="49874">MCGDDKFINTSANTQNPSQEQEEAMTSILSTSNAEQYYSQGLRGRFQVDALRIPTIASPSQKFADIDYEFTEEDYRKRTEAVLRAGGLETHLPAGFPRAVDGPMTWSGADFPNEDAYVVHLTDEWKAEIKSALDHFLSLGLPNTVVGPANFPLPTLGPRLIQIRDDIYYGRGFSILRGLDVDSYSNEDGITVCLGITSYVAPTRGKQNQRGDMIMHVINTDEDDVVANKTVEKPFHTDTVCDVLCLFTKACASVGGRSVMASVGKVYNEIAATRPDIIHALVKPDWPFDTYGRSPAYYKRALLYHQDERLLMNFSRRLLTGSAPRDPRSPGIPGLTERQAEALDAVHAISRAHEIRTVMMKGDIRFLNNMGIVHRRESFEDGEGSRRHLVRLWLNNEEHCWKLPAPLRLAWARVFEDEERETHWAFSPFGKDGKYLRPTVSCD</sequence>
<accession>A0A084G007</accession>
<organism evidence="4 5">
    <name type="scientific">Pseudallescheria apiosperma</name>
    <name type="common">Scedosporium apiospermum</name>
    <dbReference type="NCBI Taxonomy" id="563466"/>
    <lineage>
        <taxon>Eukaryota</taxon>
        <taxon>Fungi</taxon>
        <taxon>Dikarya</taxon>
        <taxon>Ascomycota</taxon>
        <taxon>Pezizomycotina</taxon>
        <taxon>Sordariomycetes</taxon>
        <taxon>Hypocreomycetidae</taxon>
        <taxon>Microascales</taxon>
        <taxon>Microascaceae</taxon>
        <taxon>Scedosporium</taxon>
    </lineage>
</organism>
<evidence type="ECO:0000313" key="5">
    <source>
        <dbReference type="Proteomes" id="UP000028545"/>
    </source>
</evidence>
<evidence type="ECO:0000313" key="4">
    <source>
        <dbReference type="EMBL" id="KEZ40669.1"/>
    </source>
</evidence>
<evidence type="ECO:0000256" key="1">
    <source>
        <dbReference type="ARBA" id="ARBA00023002"/>
    </source>
</evidence>
<dbReference type="VEuPathDB" id="FungiDB:SAPIO_CDS8599"/>
<proteinExistence type="predicted"/>
<protein>
    <recommendedName>
        <fullName evidence="3">TauD/TfdA-like domain-containing protein</fullName>
    </recommendedName>
</protein>
<dbReference type="InterPro" id="IPR042098">
    <property type="entry name" value="TauD-like_sf"/>
</dbReference>
<gene>
    <name evidence="4" type="ORF">SAPIO_CDS8599</name>
</gene>
<feature type="region of interest" description="Disordered" evidence="2">
    <location>
        <begin position="1"/>
        <end position="21"/>
    </location>
</feature>
<keyword evidence="1" id="KW-0560">Oxidoreductase</keyword>
<feature type="domain" description="TauD/TfdA-like" evidence="3">
    <location>
        <begin position="143"/>
        <end position="393"/>
    </location>
</feature>
<dbReference type="SUPFAM" id="SSF51197">
    <property type="entry name" value="Clavaminate synthase-like"/>
    <property type="match status" value="1"/>
</dbReference>
<evidence type="ECO:0000256" key="2">
    <source>
        <dbReference type="SAM" id="MobiDB-lite"/>
    </source>
</evidence>
<dbReference type="Proteomes" id="UP000028545">
    <property type="component" value="Unassembled WGS sequence"/>
</dbReference>
<dbReference type="Pfam" id="PF02668">
    <property type="entry name" value="TauD"/>
    <property type="match status" value="1"/>
</dbReference>
<dbReference type="InterPro" id="IPR003819">
    <property type="entry name" value="TauD/TfdA-like"/>
</dbReference>
<dbReference type="HOGENOM" id="CLU_041041_0_0_1"/>